<organism evidence="1 2">
    <name type="scientific">Suillus subaureus</name>
    <dbReference type="NCBI Taxonomy" id="48587"/>
    <lineage>
        <taxon>Eukaryota</taxon>
        <taxon>Fungi</taxon>
        <taxon>Dikarya</taxon>
        <taxon>Basidiomycota</taxon>
        <taxon>Agaricomycotina</taxon>
        <taxon>Agaricomycetes</taxon>
        <taxon>Agaricomycetidae</taxon>
        <taxon>Boletales</taxon>
        <taxon>Suillineae</taxon>
        <taxon>Suillaceae</taxon>
        <taxon>Suillus</taxon>
    </lineage>
</organism>
<comment type="caution">
    <text evidence="1">The sequence shown here is derived from an EMBL/GenBank/DDBJ whole genome shotgun (WGS) entry which is preliminary data.</text>
</comment>
<protein>
    <submittedName>
        <fullName evidence="1">Uncharacterized protein</fullName>
    </submittedName>
</protein>
<dbReference type="Proteomes" id="UP000807769">
    <property type="component" value="Unassembled WGS sequence"/>
</dbReference>
<gene>
    <name evidence="1" type="ORF">BJ212DRAFT_1373371</name>
</gene>
<proteinExistence type="predicted"/>
<name>A0A9P7E5H6_9AGAM</name>
<evidence type="ECO:0000313" key="2">
    <source>
        <dbReference type="Proteomes" id="UP000807769"/>
    </source>
</evidence>
<dbReference type="GeneID" id="64630379"/>
<evidence type="ECO:0000313" key="1">
    <source>
        <dbReference type="EMBL" id="KAG1811824.1"/>
    </source>
</evidence>
<dbReference type="RefSeq" id="XP_041190245.1">
    <property type="nucleotide sequence ID" value="XM_041336362.1"/>
</dbReference>
<dbReference type="EMBL" id="JABBWG010000028">
    <property type="protein sequence ID" value="KAG1811824.1"/>
    <property type="molecule type" value="Genomic_DNA"/>
</dbReference>
<dbReference type="AlphaFoldDB" id="A0A9P7E5H6"/>
<sequence>MYRICKTRGLQRLSLVTRGNIIDIIFHDSAMFFGAMTLTNIPNILTYYSGSVSIQIPHLVFSLSVS</sequence>
<keyword evidence="2" id="KW-1185">Reference proteome</keyword>
<reference evidence="1" key="1">
    <citation type="journal article" date="2020" name="New Phytol.">
        <title>Comparative genomics reveals dynamic genome evolution in host specialist ectomycorrhizal fungi.</title>
        <authorList>
            <person name="Lofgren L.A."/>
            <person name="Nguyen N.H."/>
            <person name="Vilgalys R."/>
            <person name="Ruytinx J."/>
            <person name="Liao H.L."/>
            <person name="Branco S."/>
            <person name="Kuo A."/>
            <person name="LaButti K."/>
            <person name="Lipzen A."/>
            <person name="Andreopoulos W."/>
            <person name="Pangilinan J."/>
            <person name="Riley R."/>
            <person name="Hundley H."/>
            <person name="Na H."/>
            <person name="Barry K."/>
            <person name="Grigoriev I.V."/>
            <person name="Stajich J.E."/>
            <person name="Kennedy P.G."/>
        </authorList>
    </citation>
    <scope>NUCLEOTIDE SEQUENCE</scope>
    <source>
        <strain evidence="1">MN1</strain>
    </source>
</reference>
<accession>A0A9P7E5H6</accession>
<dbReference type="OrthoDB" id="2686513at2759"/>